<dbReference type="InterPro" id="IPR036047">
    <property type="entry name" value="F-box-like_dom_sf"/>
</dbReference>
<name>A0A4Q9PDV4_9APHY</name>
<protein>
    <recommendedName>
        <fullName evidence="1">F-box domain-containing protein</fullName>
    </recommendedName>
</protein>
<accession>A0A4Q9PDV4</accession>
<dbReference type="SUPFAM" id="SSF81383">
    <property type="entry name" value="F-box domain"/>
    <property type="match status" value="1"/>
</dbReference>
<feature type="domain" description="F-box" evidence="1">
    <location>
        <begin position="47"/>
        <end position="96"/>
    </location>
</feature>
<dbReference type="EMBL" id="ML145233">
    <property type="protein sequence ID" value="TBU52868.1"/>
    <property type="molecule type" value="Genomic_DNA"/>
</dbReference>
<dbReference type="Gene3D" id="1.20.1280.50">
    <property type="match status" value="1"/>
</dbReference>
<gene>
    <name evidence="2" type="ORF">BD310DRAFT_939214</name>
</gene>
<sequence length="530" mass="59393">MPESDLALLSGLAPNQLQAAASRQIQEYRPMKEDFADYVWQLRNSAAPIHTKLPSEVLIHIFSLVSPTQRSHIKLAHVCRTWRDLIYKTPDFWVDMVAIIKNPSRPKHFNDILTFLQRTASLPYTLYYIDNTLRLKFLSTLQENGRLSHLSELFIVLPWNDPSVTFDFIQLAMPGLQTLHCNAVTVQPSRSDALNPRDHTPPSVANFPRLRSLQLPEGLLLVPSLAFPTLRTIIHDRDALDLKLVLMALQLCPQLEELTLTKWMYPRGINLPFDALLLPCPLPRLRRCVIDDLSGGTTPSYTVEFLSKIAVPPTAHLEVRATIISLPSHIIPTAPPLATLGAVDTLHLKLPTNTTLYSEIQGLAGHTERVNLTLSTPTPVRRAGRVVTDCSATLYDTVDVFSSAAHITSLVLECWPDYTVRKNAWLITLASLPFLVSLAVRVRSCQRLLRALRRPGDLLCFHLKQLAITCTNGGGVHELLVIAIEWRASLGASLEKLEYYNEISLPLSESRMERLRALVSDVLVLPGRLD</sequence>
<reference evidence="2 3" key="1">
    <citation type="submission" date="2019-01" db="EMBL/GenBank/DDBJ databases">
        <title>Draft genome sequences of three monokaryotic isolates of the white-rot basidiomycete fungus Dichomitus squalens.</title>
        <authorList>
            <consortium name="DOE Joint Genome Institute"/>
            <person name="Lopez S.C."/>
            <person name="Andreopoulos B."/>
            <person name="Pangilinan J."/>
            <person name="Lipzen A."/>
            <person name="Riley R."/>
            <person name="Ahrendt S."/>
            <person name="Ng V."/>
            <person name="Barry K."/>
            <person name="Daum C."/>
            <person name="Grigoriev I.V."/>
            <person name="Hilden K.S."/>
            <person name="Makela M.R."/>
            <person name="de Vries R.P."/>
        </authorList>
    </citation>
    <scope>NUCLEOTIDE SEQUENCE [LARGE SCALE GENOMIC DNA]</scope>
    <source>
        <strain evidence="2 3">CBS 464.89</strain>
    </source>
</reference>
<dbReference type="Pfam" id="PF12937">
    <property type="entry name" value="F-box-like"/>
    <property type="match status" value="1"/>
</dbReference>
<dbReference type="AlphaFoldDB" id="A0A4Q9PDV4"/>
<evidence type="ECO:0000313" key="3">
    <source>
        <dbReference type="Proteomes" id="UP000292082"/>
    </source>
</evidence>
<dbReference type="PROSITE" id="PS50181">
    <property type="entry name" value="FBOX"/>
    <property type="match status" value="1"/>
</dbReference>
<evidence type="ECO:0000313" key="2">
    <source>
        <dbReference type="EMBL" id="TBU52868.1"/>
    </source>
</evidence>
<dbReference type="InterPro" id="IPR001810">
    <property type="entry name" value="F-box_dom"/>
</dbReference>
<proteinExistence type="predicted"/>
<evidence type="ECO:0000259" key="1">
    <source>
        <dbReference type="PROSITE" id="PS50181"/>
    </source>
</evidence>
<keyword evidence="3" id="KW-1185">Reference proteome</keyword>
<organism evidence="2 3">
    <name type="scientific">Dichomitus squalens</name>
    <dbReference type="NCBI Taxonomy" id="114155"/>
    <lineage>
        <taxon>Eukaryota</taxon>
        <taxon>Fungi</taxon>
        <taxon>Dikarya</taxon>
        <taxon>Basidiomycota</taxon>
        <taxon>Agaricomycotina</taxon>
        <taxon>Agaricomycetes</taxon>
        <taxon>Polyporales</taxon>
        <taxon>Polyporaceae</taxon>
        <taxon>Dichomitus</taxon>
    </lineage>
</organism>
<dbReference type="SMART" id="SM00256">
    <property type="entry name" value="FBOX"/>
    <property type="match status" value="1"/>
</dbReference>
<dbReference type="Proteomes" id="UP000292082">
    <property type="component" value="Unassembled WGS sequence"/>
</dbReference>